<dbReference type="PANTHER" id="PTHR46978">
    <property type="entry name" value="ZINC KNUCKLE (CCHC-TYPE) FAMILY PROTEIN"/>
    <property type="match status" value="1"/>
</dbReference>
<keyword evidence="2" id="KW-1185">Reference proteome</keyword>
<sequence>MKKRQYELHIYNGQGYLTKDFPEKYVAEDQSLVICLRCGDSGHDMFSCSNEYNSNLINDQNKGLEREFREEEE</sequence>
<organism evidence="1 2">
    <name type="scientific">Ilex paraguariensis</name>
    <name type="common">yerba mate</name>
    <dbReference type="NCBI Taxonomy" id="185542"/>
    <lineage>
        <taxon>Eukaryota</taxon>
        <taxon>Viridiplantae</taxon>
        <taxon>Streptophyta</taxon>
        <taxon>Embryophyta</taxon>
        <taxon>Tracheophyta</taxon>
        <taxon>Spermatophyta</taxon>
        <taxon>Magnoliopsida</taxon>
        <taxon>eudicotyledons</taxon>
        <taxon>Gunneridae</taxon>
        <taxon>Pentapetalae</taxon>
        <taxon>asterids</taxon>
        <taxon>campanulids</taxon>
        <taxon>Aquifoliales</taxon>
        <taxon>Aquifoliaceae</taxon>
        <taxon>Ilex</taxon>
    </lineage>
</organism>
<reference evidence="1 2" key="1">
    <citation type="submission" date="2024-02" db="EMBL/GenBank/DDBJ databases">
        <authorList>
            <person name="Vignale AGUSTIN F."/>
            <person name="Sosa J E."/>
            <person name="Modenutti C."/>
        </authorList>
    </citation>
    <scope>NUCLEOTIDE SEQUENCE [LARGE SCALE GENOMIC DNA]</scope>
</reference>
<evidence type="ECO:0000313" key="2">
    <source>
        <dbReference type="Proteomes" id="UP001642360"/>
    </source>
</evidence>
<evidence type="ECO:0008006" key="3">
    <source>
        <dbReference type="Google" id="ProtNLM"/>
    </source>
</evidence>
<proteinExistence type="predicted"/>
<accession>A0ABC8SA23</accession>
<dbReference type="AlphaFoldDB" id="A0ABC8SA23"/>
<name>A0ABC8SA23_9AQUA</name>
<protein>
    <recommendedName>
        <fullName evidence="3">CCHC-type domain-containing protein</fullName>
    </recommendedName>
</protein>
<evidence type="ECO:0000313" key="1">
    <source>
        <dbReference type="EMBL" id="CAK9154066.1"/>
    </source>
</evidence>
<dbReference type="EMBL" id="CAUOFW020002484">
    <property type="protein sequence ID" value="CAK9154066.1"/>
    <property type="molecule type" value="Genomic_DNA"/>
</dbReference>
<comment type="caution">
    <text evidence="1">The sequence shown here is derived from an EMBL/GenBank/DDBJ whole genome shotgun (WGS) entry which is preliminary data.</text>
</comment>
<gene>
    <name evidence="1" type="ORF">ILEXP_LOCUS22369</name>
</gene>
<dbReference type="PANTHER" id="PTHR46978:SF1">
    <property type="entry name" value="ZINC KNUCKLE (CCHC-TYPE) FAMILY PROTEIN"/>
    <property type="match status" value="1"/>
</dbReference>
<dbReference type="Proteomes" id="UP001642360">
    <property type="component" value="Unassembled WGS sequence"/>
</dbReference>